<dbReference type="InterPro" id="IPR015943">
    <property type="entry name" value="WD40/YVTN_repeat-like_dom_sf"/>
</dbReference>
<feature type="repeat" description="WD" evidence="3">
    <location>
        <begin position="103"/>
        <end position="144"/>
    </location>
</feature>
<dbReference type="PROSITE" id="PS50082">
    <property type="entry name" value="WD_REPEATS_2"/>
    <property type="match status" value="6"/>
</dbReference>
<gene>
    <name evidence="6" type="ORF">PACTADRAFT_78066</name>
</gene>
<dbReference type="InterPro" id="IPR036322">
    <property type="entry name" value="WD40_repeat_dom_sf"/>
</dbReference>
<feature type="repeat" description="WD" evidence="3">
    <location>
        <begin position="61"/>
        <end position="102"/>
    </location>
</feature>
<evidence type="ECO:0000313" key="7">
    <source>
        <dbReference type="Proteomes" id="UP000094236"/>
    </source>
</evidence>
<dbReference type="PANTHER" id="PTHR19879">
    <property type="entry name" value="TRANSCRIPTION INITIATION FACTOR TFIID"/>
    <property type="match status" value="1"/>
</dbReference>
<dbReference type="STRING" id="669874.A0A1E4U0T3"/>
<feature type="repeat" description="WD" evidence="3">
    <location>
        <begin position="290"/>
        <end position="313"/>
    </location>
</feature>
<dbReference type="InterPro" id="IPR059122">
    <property type="entry name" value="Beta-prop_WDR5-like"/>
</dbReference>
<dbReference type="Pfam" id="PF25175">
    <property type="entry name" value="Beta-prop_WDR5"/>
    <property type="match status" value="1"/>
</dbReference>
<evidence type="ECO:0000259" key="5">
    <source>
        <dbReference type="Pfam" id="PF25175"/>
    </source>
</evidence>
<keyword evidence="1 3" id="KW-0853">WD repeat</keyword>
<evidence type="ECO:0000256" key="1">
    <source>
        <dbReference type="ARBA" id="ARBA00022574"/>
    </source>
</evidence>
<dbReference type="PANTHER" id="PTHR19879:SF9">
    <property type="entry name" value="TRANSCRIPTION INITIATION FACTOR TFIID SUBUNIT 5"/>
    <property type="match status" value="1"/>
</dbReference>
<name>A0A1E4U0T3_PACTA</name>
<dbReference type="EMBL" id="KV454011">
    <property type="protein sequence ID" value="ODV97597.1"/>
    <property type="molecule type" value="Genomic_DNA"/>
</dbReference>
<dbReference type="SMART" id="SM00320">
    <property type="entry name" value="WD40"/>
    <property type="match status" value="7"/>
</dbReference>
<keyword evidence="7" id="KW-1185">Reference proteome</keyword>
<sequence>MTLDNIDLGKLYIRRYSLDKIHDEFTTSVKLSPNGKYIATGSSDKLIKIWDLKTGNFEKSLKGHSKGVSDICWSPDSKYIASASDDETIIIWSVEYGKCIRILKGHTYHITCLEFNYKGNLLISGSSDEAIRIWDVLRGKCLKTLSAHSDPISSLDVSWDGTIIVSASFDGLIRLFDTESGQCLKTLIYEYSGGSSFPVSYVRFSPNGKYILASTLDGSIRLWDYMNNKVVKTFIGEGEQVKNDDGNNDGSKGSGLDNMNSKILKTKKTIVCEKYTCGTRFITSNEYIPLIASGSDNGNIYIWNLQTKEILNILKIKGDEHQKSPVLQIDTFDGGKILAAVSMNGNLEVWDLNENFIKSKRDNLIANGDLKQDTEDLKSSRDDTPVAVEIEHENEIENENENEEKMDIDEGNLEPAAHDGQH</sequence>
<dbReference type="InterPro" id="IPR020472">
    <property type="entry name" value="WD40_PAC1"/>
</dbReference>
<dbReference type="Proteomes" id="UP000094236">
    <property type="component" value="Unassembled WGS sequence"/>
</dbReference>
<proteinExistence type="predicted"/>
<feature type="domain" description="WDR5-like beta-propeller" evidence="5">
    <location>
        <begin position="21"/>
        <end position="238"/>
    </location>
</feature>
<dbReference type="InterPro" id="IPR019775">
    <property type="entry name" value="WD40_repeat_CS"/>
</dbReference>
<evidence type="ECO:0000256" key="3">
    <source>
        <dbReference type="PROSITE-ProRule" id="PRU00221"/>
    </source>
</evidence>
<evidence type="ECO:0000313" key="6">
    <source>
        <dbReference type="EMBL" id="ODV97597.1"/>
    </source>
</evidence>
<protein>
    <recommendedName>
        <fullName evidence="5">WDR5-like beta-propeller domain-containing protein</fullName>
    </recommendedName>
</protein>
<dbReference type="Gene3D" id="2.130.10.10">
    <property type="entry name" value="YVTN repeat-like/Quinoprotein amine dehydrogenase"/>
    <property type="match status" value="2"/>
</dbReference>
<dbReference type="CDD" id="cd00200">
    <property type="entry name" value="WD40"/>
    <property type="match status" value="1"/>
</dbReference>
<organism evidence="6 7">
    <name type="scientific">Pachysolen tannophilus NRRL Y-2460</name>
    <dbReference type="NCBI Taxonomy" id="669874"/>
    <lineage>
        <taxon>Eukaryota</taxon>
        <taxon>Fungi</taxon>
        <taxon>Dikarya</taxon>
        <taxon>Ascomycota</taxon>
        <taxon>Saccharomycotina</taxon>
        <taxon>Pichiomycetes</taxon>
        <taxon>Pachysolenaceae</taxon>
        <taxon>Pachysolen</taxon>
    </lineage>
</organism>
<evidence type="ECO:0000256" key="2">
    <source>
        <dbReference type="ARBA" id="ARBA00022737"/>
    </source>
</evidence>
<keyword evidence="2" id="KW-0677">Repeat</keyword>
<reference evidence="7" key="1">
    <citation type="submission" date="2016-05" db="EMBL/GenBank/DDBJ databases">
        <title>Comparative genomics of biotechnologically important yeasts.</title>
        <authorList>
            <consortium name="DOE Joint Genome Institute"/>
            <person name="Riley R."/>
            <person name="Haridas S."/>
            <person name="Wolfe K.H."/>
            <person name="Lopes M.R."/>
            <person name="Hittinger C.T."/>
            <person name="Goker M."/>
            <person name="Salamov A."/>
            <person name="Wisecaver J."/>
            <person name="Long T.M."/>
            <person name="Aerts A.L."/>
            <person name="Barry K."/>
            <person name="Choi C."/>
            <person name="Clum A."/>
            <person name="Coughlan A.Y."/>
            <person name="Deshpande S."/>
            <person name="Douglass A.P."/>
            <person name="Hanson S.J."/>
            <person name="Klenk H.-P."/>
            <person name="Labutti K."/>
            <person name="Lapidus A."/>
            <person name="Lindquist E."/>
            <person name="Lipzen A."/>
            <person name="Meier-Kolthoff J.P."/>
            <person name="Ohm R.A."/>
            <person name="Otillar R.P."/>
            <person name="Pangilinan J."/>
            <person name="Peng Y."/>
            <person name="Rokas A."/>
            <person name="Rosa C.A."/>
            <person name="Scheuner C."/>
            <person name="Sibirny A.A."/>
            <person name="Slot J.C."/>
            <person name="Stielow J.B."/>
            <person name="Sun H."/>
            <person name="Kurtzman C.P."/>
            <person name="Blackwell M."/>
            <person name="Grigoriev I.V."/>
            <person name="Jeffries T.W."/>
        </authorList>
    </citation>
    <scope>NUCLEOTIDE SEQUENCE [LARGE SCALE GENOMIC DNA]</scope>
    <source>
        <strain evidence="7">NRRL Y-2460</strain>
    </source>
</reference>
<feature type="repeat" description="WD" evidence="3">
    <location>
        <begin position="192"/>
        <end position="233"/>
    </location>
</feature>
<dbReference type="AlphaFoldDB" id="A0A1E4U0T3"/>
<feature type="region of interest" description="Disordered" evidence="4">
    <location>
        <begin position="374"/>
        <end position="422"/>
    </location>
</feature>
<feature type="compositionally biased region" description="Acidic residues" evidence="4">
    <location>
        <begin position="396"/>
        <end position="412"/>
    </location>
</feature>
<dbReference type="PROSITE" id="PS50294">
    <property type="entry name" value="WD_REPEATS_REGION"/>
    <property type="match status" value="5"/>
</dbReference>
<feature type="compositionally biased region" description="Basic and acidic residues" evidence="4">
    <location>
        <begin position="374"/>
        <end position="395"/>
    </location>
</feature>
<dbReference type="OrthoDB" id="674604at2759"/>
<evidence type="ECO:0000256" key="4">
    <source>
        <dbReference type="SAM" id="MobiDB-lite"/>
    </source>
</evidence>
<feature type="repeat" description="WD" evidence="3">
    <location>
        <begin position="145"/>
        <end position="186"/>
    </location>
</feature>
<feature type="repeat" description="WD" evidence="3">
    <location>
        <begin position="19"/>
        <end position="60"/>
    </location>
</feature>
<dbReference type="SUPFAM" id="SSF50978">
    <property type="entry name" value="WD40 repeat-like"/>
    <property type="match status" value="1"/>
</dbReference>
<dbReference type="PRINTS" id="PR00320">
    <property type="entry name" value="GPROTEINBRPT"/>
</dbReference>
<dbReference type="InterPro" id="IPR001680">
    <property type="entry name" value="WD40_rpt"/>
</dbReference>
<accession>A0A1E4U0T3</accession>
<dbReference type="PROSITE" id="PS00678">
    <property type="entry name" value="WD_REPEATS_1"/>
    <property type="match status" value="2"/>
</dbReference>